<accession>A0A1V6NKK9</accession>
<organism evidence="2 3">
    <name type="scientific">Penicillium polonicum</name>
    <dbReference type="NCBI Taxonomy" id="60169"/>
    <lineage>
        <taxon>Eukaryota</taxon>
        <taxon>Fungi</taxon>
        <taxon>Dikarya</taxon>
        <taxon>Ascomycota</taxon>
        <taxon>Pezizomycotina</taxon>
        <taxon>Eurotiomycetes</taxon>
        <taxon>Eurotiomycetidae</taxon>
        <taxon>Eurotiales</taxon>
        <taxon>Aspergillaceae</taxon>
        <taxon>Penicillium</taxon>
    </lineage>
</organism>
<name>A0A1V6NKK9_PENPO</name>
<evidence type="ECO:0000313" key="3">
    <source>
        <dbReference type="Proteomes" id="UP000191408"/>
    </source>
</evidence>
<keyword evidence="3" id="KW-1185">Reference proteome</keyword>
<dbReference type="Proteomes" id="UP000191408">
    <property type="component" value="Unassembled WGS sequence"/>
</dbReference>
<comment type="caution">
    <text evidence="2">The sequence shown here is derived from an EMBL/GenBank/DDBJ whole genome shotgun (WGS) entry which is preliminary data.</text>
</comment>
<proteinExistence type="predicted"/>
<dbReference type="AlphaFoldDB" id="A0A1V6NKK9"/>
<evidence type="ECO:0000256" key="1">
    <source>
        <dbReference type="SAM" id="MobiDB-lite"/>
    </source>
</evidence>
<feature type="compositionally biased region" description="Low complexity" evidence="1">
    <location>
        <begin position="1"/>
        <end position="19"/>
    </location>
</feature>
<gene>
    <name evidence="2" type="ORF">PENPOL_c006G04985</name>
</gene>
<evidence type="ECO:0000313" key="2">
    <source>
        <dbReference type="EMBL" id="OQD65253.1"/>
    </source>
</evidence>
<sequence>MSLERAAAVSAVPAETAETAETDCSTKIRGHGFEPHALLDWVVELWINEQSKLGQPDDARLLNDLQRLCKISASL</sequence>
<dbReference type="OrthoDB" id="4271839at2759"/>
<reference evidence="3" key="1">
    <citation type="journal article" date="2017" name="Nat. Microbiol.">
        <title>Global analysis of biosynthetic gene clusters reveals vast potential of secondary metabolite production in Penicillium species.</title>
        <authorList>
            <person name="Nielsen J.C."/>
            <person name="Grijseels S."/>
            <person name="Prigent S."/>
            <person name="Ji B."/>
            <person name="Dainat J."/>
            <person name="Nielsen K.F."/>
            <person name="Frisvad J.C."/>
            <person name="Workman M."/>
            <person name="Nielsen J."/>
        </authorList>
    </citation>
    <scope>NUCLEOTIDE SEQUENCE [LARGE SCALE GENOMIC DNA]</scope>
    <source>
        <strain evidence="3">IBT 4502</strain>
    </source>
</reference>
<protein>
    <submittedName>
        <fullName evidence="2">Uncharacterized protein</fullName>
    </submittedName>
</protein>
<feature type="region of interest" description="Disordered" evidence="1">
    <location>
        <begin position="1"/>
        <end position="26"/>
    </location>
</feature>
<dbReference type="EMBL" id="MDYM01000006">
    <property type="protein sequence ID" value="OQD65253.1"/>
    <property type="molecule type" value="Genomic_DNA"/>
</dbReference>